<name>A0A5A8C8M1_CAFRO</name>
<evidence type="ECO:0000313" key="14">
    <source>
        <dbReference type="EMBL" id="KAA0149225.1"/>
    </source>
</evidence>
<dbReference type="InterPro" id="IPR023299">
    <property type="entry name" value="ATPase_P-typ_cyto_dom_N"/>
</dbReference>
<keyword evidence="8" id="KW-0406">Ion transport</keyword>
<dbReference type="FunFam" id="3.40.50.1000:FF:000083">
    <property type="entry name" value="Sodium/potassium-transporting ATPase subunit alpha"/>
    <property type="match status" value="1"/>
</dbReference>
<dbReference type="Pfam" id="PF00122">
    <property type="entry name" value="E1-E2_ATPase"/>
    <property type="match status" value="1"/>
</dbReference>
<dbReference type="PRINTS" id="PR00121">
    <property type="entry name" value="NAKATPASE"/>
</dbReference>
<dbReference type="SUPFAM" id="SSF56784">
    <property type="entry name" value="HAD-like"/>
    <property type="match status" value="1"/>
</dbReference>
<dbReference type="InterPro" id="IPR059000">
    <property type="entry name" value="ATPase_P-type_domA"/>
</dbReference>
<keyword evidence="9 12" id="KW-0472">Membrane</keyword>
<dbReference type="Proteomes" id="UP000323011">
    <property type="component" value="Unassembled WGS sequence"/>
</dbReference>
<evidence type="ECO:0000256" key="3">
    <source>
        <dbReference type="ARBA" id="ARBA00022692"/>
    </source>
</evidence>
<keyword evidence="7 12" id="KW-1133">Transmembrane helix</keyword>
<dbReference type="InterPro" id="IPR018303">
    <property type="entry name" value="ATPase_P-typ_P_site"/>
</dbReference>
<feature type="compositionally biased region" description="Low complexity" evidence="11">
    <location>
        <begin position="418"/>
        <end position="437"/>
    </location>
</feature>
<feature type="transmembrane region" description="Helical" evidence="12">
    <location>
        <begin position="256"/>
        <end position="277"/>
    </location>
</feature>
<keyword evidence="6" id="KW-1278">Translocase</keyword>
<keyword evidence="15" id="KW-1185">Reference proteome</keyword>
<reference evidence="14 15" key="1">
    <citation type="submission" date="2019-07" db="EMBL/GenBank/DDBJ databases">
        <title>Genomes of Cafeteria roenbergensis.</title>
        <authorList>
            <person name="Fischer M.G."/>
            <person name="Hackl T."/>
            <person name="Roman M."/>
        </authorList>
    </citation>
    <scope>NUCLEOTIDE SEQUENCE [LARGE SCALE GENOMIC DNA]</scope>
    <source>
        <strain evidence="14 15">BVI</strain>
    </source>
</reference>
<evidence type="ECO:0000256" key="8">
    <source>
        <dbReference type="ARBA" id="ARBA00023065"/>
    </source>
</evidence>
<feature type="transmembrane region" description="Helical" evidence="12">
    <location>
        <begin position="1011"/>
        <end position="1032"/>
    </location>
</feature>
<proteinExistence type="inferred from homology"/>
<evidence type="ECO:0000256" key="4">
    <source>
        <dbReference type="ARBA" id="ARBA00022741"/>
    </source>
</evidence>
<dbReference type="GO" id="GO:0016887">
    <property type="term" value="F:ATP hydrolysis activity"/>
    <property type="evidence" value="ECO:0007669"/>
    <property type="project" value="InterPro"/>
</dbReference>
<evidence type="ECO:0000259" key="13">
    <source>
        <dbReference type="SMART" id="SM00831"/>
    </source>
</evidence>
<dbReference type="SUPFAM" id="SSF81653">
    <property type="entry name" value="Calcium ATPase, transduction domain A"/>
    <property type="match status" value="1"/>
</dbReference>
<sequence>MLERFDALEVTECATRLKTLVNAAAVSRSEGLTPAEAASRLAEHGPNALPAPKERPEIVKFLCKILDPFLAMLLGAAILSLIPWMAGVGTNVIDLYLAGVLGLVVIINAAIDYAQEASSSALMRKLADMLPRGALVRRNGESVTVPAPELVPGDIVLLATGDTVPADVRVIESTGLQIEAASITGESAPYEASTDACDVADITDARNVAFSSSHVVDGRGVGLVTATGPDTLIGRLAVLSAGPRPTSTLNKETNRFVKVIAVTAIVLAVTFFIVGLVQGREPFNLFITACITLIVASVPQGLPATVTSALSVAAGRMKRANVLVKRLDAVETLGAVTVVCSDKTGTLTTNNMTVRSIFFAGQPVAGGTRLFADKPKTERVQGVDVPVPVWRPEVGNCLGADSAAAADAKPASEDSDSAADGAAPAAAPAEDEGGAAARPATDALRRTMLAPLRVPEAAAGQLRASAMEISRSASGSVRRAHTLHAVRDWYAAVCEPALLVALVCNAASAERAMPVSALTDRTDAAMLKRASSMPREVASPRAASDEEADDGKVWRAVSAMPTHKAKVDDITVSVAPQERTNVAPPAANGNASDMALLRFCSTLADAQAVRDTFATMAEVPFSSARKWAAVVVAAPEWERASMNSSADPDPRPIVHVLVKGAPEKVQDMCDTQLDRNADGALVSREMDGLHKAHAARAYKAYAAEGQRVLGLAMASCRVPSDATSQQVQALVNAAVAAPGGLSGLTFLGLVSLVDPPKASTAGTIAAARSAGVRVFMVTGDHALTAGAIGREIGLIRGETRADVALARGAAVTDIPWSNEEVTSAVVRGSELDHFTDEDWTAVLQKPEVVFARTTPEHKAEIARRLRDLQNIVAMTGDGTNDAPAMRAADIGVAMGRPDASDVAREAADVVLLDDNLASVVAGVAEGRVLFANLRKTIAYTLGHLLPEIAAVVLNLTAGLPLGLAPLQVLSVDLGTELLPAMSFAFEAPEDAVMEVPPRGPDDHLIDTGIMAYSYAFVGLLESLACIGAYAWVFADAGLSLGSIVGKSEFYFEPGAPILYTDAGVPLSGEEQQDILWRARAAWHLNLIVAQLFHLIACKTTVSSALRAAVDLSKFNLVAAAGGLLAVALVVVFVYVPEMQPIMTTRGVPLLMITPALAAGVLILGLSELYKWRLASRVRTAKED</sequence>
<feature type="region of interest" description="Disordered" evidence="11">
    <location>
        <begin position="529"/>
        <end position="550"/>
    </location>
</feature>
<dbReference type="GO" id="GO:1990573">
    <property type="term" value="P:potassium ion import across plasma membrane"/>
    <property type="evidence" value="ECO:0007669"/>
    <property type="project" value="TreeGrafter"/>
</dbReference>
<dbReference type="InterPro" id="IPR036412">
    <property type="entry name" value="HAD-like_sf"/>
</dbReference>
<dbReference type="Gene3D" id="3.40.50.1000">
    <property type="entry name" value="HAD superfamily/HAD-like"/>
    <property type="match status" value="2"/>
</dbReference>
<dbReference type="SFLD" id="SFLDG00002">
    <property type="entry name" value="C1.7:_P-type_atpase_like"/>
    <property type="match status" value="1"/>
</dbReference>
<dbReference type="NCBIfam" id="TIGR01494">
    <property type="entry name" value="ATPase_P-type"/>
    <property type="match status" value="2"/>
</dbReference>
<feature type="region of interest" description="Disordered" evidence="11">
    <location>
        <begin position="405"/>
        <end position="437"/>
    </location>
</feature>
<accession>A0A5A8C8M1</accession>
<dbReference type="InterPro" id="IPR001757">
    <property type="entry name" value="P_typ_ATPase"/>
</dbReference>
<dbReference type="GO" id="GO:0030007">
    <property type="term" value="P:intracellular potassium ion homeostasis"/>
    <property type="evidence" value="ECO:0007669"/>
    <property type="project" value="TreeGrafter"/>
</dbReference>
<dbReference type="PANTHER" id="PTHR43294:SF21">
    <property type="entry name" value="CATION TRANSPORTING ATPASE"/>
    <property type="match status" value="1"/>
</dbReference>
<dbReference type="InterPro" id="IPR008250">
    <property type="entry name" value="ATPase_P-typ_transduc_dom_A_sf"/>
</dbReference>
<evidence type="ECO:0000313" key="15">
    <source>
        <dbReference type="Proteomes" id="UP000323011"/>
    </source>
</evidence>
<evidence type="ECO:0000256" key="6">
    <source>
        <dbReference type="ARBA" id="ARBA00022967"/>
    </source>
</evidence>
<evidence type="ECO:0000256" key="2">
    <source>
        <dbReference type="ARBA" id="ARBA00022475"/>
    </source>
</evidence>
<dbReference type="InterPro" id="IPR050510">
    <property type="entry name" value="Cation_transp_ATPase_P-type"/>
</dbReference>
<dbReference type="SFLD" id="SFLDS00003">
    <property type="entry name" value="Haloacid_Dehalogenase"/>
    <property type="match status" value="1"/>
</dbReference>
<dbReference type="SUPFAM" id="SSF81660">
    <property type="entry name" value="Metal cation-transporting ATPase, ATP-binding domain N"/>
    <property type="match status" value="1"/>
</dbReference>
<feature type="transmembrane region" description="Helical" evidence="12">
    <location>
        <begin position="69"/>
        <end position="89"/>
    </location>
</feature>
<dbReference type="Gene3D" id="2.70.150.10">
    <property type="entry name" value="Calcium-transporting ATPase, cytoplasmic transduction domain A"/>
    <property type="match status" value="1"/>
</dbReference>
<dbReference type="Gene3D" id="3.40.1110.10">
    <property type="entry name" value="Calcium-transporting ATPase, cytoplasmic domain N"/>
    <property type="match status" value="2"/>
</dbReference>
<evidence type="ECO:0000256" key="7">
    <source>
        <dbReference type="ARBA" id="ARBA00022989"/>
    </source>
</evidence>
<dbReference type="SUPFAM" id="SSF81665">
    <property type="entry name" value="Calcium ATPase, transmembrane domain M"/>
    <property type="match status" value="1"/>
</dbReference>
<dbReference type="InterPro" id="IPR006068">
    <property type="entry name" value="ATPase_P-typ_cation-transptr_C"/>
</dbReference>
<dbReference type="InterPro" id="IPR004014">
    <property type="entry name" value="ATPase_P-typ_cation-transptr_N"/>
</dbReference>
<dbReference type="GO" id="GO:0005391">
    <property type="term" value="F:P-type sodium:potassium-exchanging transporter activity"/>
    <property type="evidence" value="ECO:0007669"/>
    <property type="project" value="TreeGrafter"/>
</dbReference>
<dbReference type="PROSITE" id="PS00154">
    <property type="entry name" value="ATPASE_E1_E2"/>
    <property type="match status" value="1"/>
</dbReference>
<dbReference type="AlphaFoldDB" id="A0A5A8C8M1"/>
<dbReference type="GO" id="GO:0005886">
    <property type="term" value="C:plasma membrane"/>
    <property type="evidence" value="ECO:0007669"/>
    <property type="project" value="UniProtKB-SubCell"/>
</dbReference>
<dbReference type="InterPro" id="IPR044492">
    <property type="entry name" value="P_typ_ATPase_HD_dom"/>
</dbReference>
<dbReference type="SMART" id="SM00831">
    <property type="entry name" value="Cation_ATPase_N"/>
    <property type="match status" value="1"/>
</dbReference>
<feature type="transmembrane region" description="Helical" evidence="12">
    <location>
        <begin position="1113"/>
        <end position="1135"/>
    </location>
</feature>
<dbReference type="Pfam" id="PF00690">
    <property type="entry name" value="Cation_ATPase_N"/>
    <property type="match status" value="1"/>
</dbReference>
<dbReference type="OMA" id="FYAIVVV"/>
<evidence type="ECO:0000256" key="1">
    <source>
        <dbReference type="ARBA" id="ARBA00004651"/>
    </source>
</evidence>
<feature type="domain" description="Cation-transporting P-type ATPase N-terminal" evidence="13">
    <location>
        <begin position="4"/>
        <end position="85"/>
    </location>
</feature>
<dbReference type="GO" id="GO:1902600">
    <property type="term" value="P:proton transmembrane transport"/>
    <property type="evidence" value="ECO:0007669"/>
    <property type="project" value="TreeGrafter"/>
</dbReference>
<keyword evidence="5" id="KW-0067">ATP-binding</keyword>
<dbReference type="PRINTS" id="PR00119">
    <property type="entry name" value="CATATPASE"/>
</dbReference>
<dbReference type="Gene3D" id="1.20.1110.10">
    <property type="entry name" value="Calcium-transporting ATPase, transmembrane domain"/>
    <property type="match status" value="2"/>
</dbReference>
<evidence type="ECO:0000256" key="5">
    <source>
        <dbReference type="ARBA" id="ARBA00022840"/>
    </source>
</evidence>
<dbReference type="Pfam" id="PF00689">
    <property type="entry name" value="Cation_ATPase_C"/>
    <property type="match status" value="1"/>
</dbReference>
<dbReference type="Pfam" id="PF13246">
    <property type="entry name" value="Cation_ATPase"/>
    <property type="match status" value="1"/>
</dbReference>
<keyword evidence="2" id="KW-1003">Cell membrane</keyword>
<feature type="transmembrane region" description="Helical" evidence="12">
    <location>
        <begin position="95"/>
        <end position="114"/>
    </location>
</feature>
<evidence type="ECO:0000256" key="12">
    <source>
        <dbReference type="SAM" id="Phobius"/>
    </source>
</evidence>
<gene>
    <name evidence="14" type="ORF">FNF29_06112</name>
</gene>
<dbReference type="InterPro" id="IPR023298">
    <property type="entry name" value="ATPase_P-typ_TM_dom_sf"/>
</dbReference>
<dbReference type="PANTHER" id="PTHR43294">
    <property type="entry name" value="SODIUM/POTASSIUM-TRANSPORTING ATPASE SUBUNIT ALPHA"/>
    <property type="match status" value="1"/>
</dbReference>
<evidence type="ECO:0000256" key="10">
    <source>
        <dbReference type="ARBA" id="ARBA00038148"/>
    </source>
</evidence>
<protein>
    <recommendedName>
        <fullName evidence="13">Cation-transporting P-type ATPase N-terminal domain-containing protein</fullName>
    </recommendedName>
</protein>
<comment type="caution">
    <text evidence="14">The sequence shown here is derived from an EMBL/GenBank/DDBJ whole genome shotgun (WGS) entry which is preliminary data.</text>
</comment>
<evidence type="ECO:0000256" key="9">
    <source>
        <dbReference type="ARBA" id="ARBA00023136"/>
    </source>
</evidence>
<dbReference type="SFLD" id="SFLDF00027">
    <property type="entry name" value="p-type_atpase"/>
    <property type="match status" value="1"/>
</dbReference>
<comment type="subcellular location">
    <subcellularLocation>
        <location evidence="1">Cell membrane</location>
        <topology evidence="1">Multi-pass membrane protein</topology>
    </subcellularLocation>
</comment>
<evidence type="ECO:0000256" key="11">
    <source>
        <dbReference type="SAM" id="MobiDB-lite"/>
    </source>
</evidence>
<dbReference type="GO" id="GO:0036376">
    <property type="term" value="P:sodium ion export across plasma membrane"/>
    <property type="evidence" value="ECO:0007669"/>
    <property type="project" value="TreeGrafter"/>
</dbReference>
<comment type="similarity">
    <text evidence="10">Belongs to the cation transport ATPase (P-type) (TC 3.A.3) family.</text>
</comment>
<dbReference type="GO" id="GO:0006883">
    <property type="term" value="P:intracellular sodium ion homeostasis"/>
    <property type="evidence" value="ECO:0007669"/>
    <property type="project" value="TreeGrafter"/>
</dbReference>
<dbReference type="InterPro" id="IPR023214">
    <property type="entry name" value="HAD_sf"/>
</dbReference>
<feature type="transmembrane region" description="Helical" evidence="12">
    <location>
        <begin position="1147"/>
        <end position="1169"/>
    </location>
</feature>
<keyword evidence="8" id="KW-0813">Transport</keyword>
<dbReference type="GO" id="GO:0005524">
    <property type="term" value="F:ATP binding"/>
    <property type="evidence" value="ECO:0007669"/>
    <property type="project" value="UniProtKB-KW"/>
</dbReference>
<dbReference type="EMBL" id="VLTN01000045">
    <property type="protein sequence ID" value="KAA0149225.1"/>
    <property type="molecule type" value="Genomic_DNA"/>
</dbReference>
<keyword evidence="4" id="KW-0547">Nucleotide-binding</keyword>
<organism evidence="14 15">
    <name type="scientific">Cafeteria roenbergensis</name>
    <name type="common">Marine flagellate</name>
    <dbReference type="NCBI Taxonomy" id="33653"/>
    <lineage>
        <taxon>Eukaryota</taxon>
        <taxon>Sar</taxon>
        <taxon>Stramenopiles</taxon>
        <taxon>Bigyra</taxon>
        <taxon>Opalozoa</taxon>
        <taxon>Bicosoecida</taxon>
        <taxon>Cafeteriaceae</taxon>
        <taxon>Cafeteria</taxon>
    </lineage>
</organism>
<keyword evidence="3 12" id="KW-0812">Transmembrane</keyword>